<protein>
    <submittedName>
        <fullName evidence="3">Winged helix-turn-helix domain-containing protein</fullName>
    </submittedName>
</protein>
<evidence type="ECO:0000313" key="1">
    <source>
        <dbReference type="EMBL" id="VDP02158.1"/>
    </source>
</evidence>
<dbReference type="WBParaSite" id="SBAD_0000389301-mRNA-1">
    <property type="protein sequence ID" value="SBAD_0000389301-mRNA-1"/>
    <property type="gene ID" value="SBAD_0000389301"/>
</dbReference>
<dbReference type="Proteomes" id="UP000270296">
    <property type="component" value="Unassembled WGS sequence"/>
</dbReference>
<name>A0A183IJC7_9BILA</name>
<evidence type="ECO:0000313" key="3">
    <source>
        <dbReference type="WBParaSite" id="SBAD_0000389301-mRNA-1"/>
    </source>
</evidence>
<keyword evidence="2" id="KW-1185">Reference proteome</keyword>
<evidence type="ECO:0000313" key="2">
    <source>
        <dbReference type="Proteomes" id="UP000270296"/>
    </source>
</evidence>
<reference evidence="3" key="1">
    <citation type="submission" date="2016-06" db="UniProtKB">
        <authorList>
            <consortium name="WormBaseParasite"/>
        </authorList>
    </citation>
    <scope>IDENTIFICATION</scope>
</reference>
<proteinExistence type="predicted"/>
<dbReference type="AlphaFoldDB" id="A0A183IJC7"/>
<gene>
    <name evidence="1" type="ORF">SBAD_LOCUS3723</name>
</gene>
<accession>A0A183IJC7</accession>
<organism evidence="3">
    <name type="scientific">Soboliphyme baturini</name>
    <dbReference type="NCBI Taxonomy" id="241478"/>
    <lineage>
        <taxon>Eukaryota</taxon>
        <taxon>Metazoa</taxon>
        <taxon>Ecdysozoa</taxon>
        <taxon>Nematoda</taxon>
        <taxon>Enoplea</taxon>
        <taxon>Dorylaimia</taxon>
        <taxon>Dioctophymatida</taxon>
        <taxon>Dioctophymatoidea</taxon>
        <taxon>Soboliphymatidae</taxon>
        <taxon>Soboliphyme</taxon>
    </lineage>
</organism>
<reference evidence="1 2" key="2">
    <citation type="submission" date="2018-11" db="EMBL/GenBank/DDBJ databases">
        <authorList>
            <consortium name="Pathogen Informatics"/>
        </authorList>
    </citation>
    <scope>NUCLEOTIDE SEQUENCE [LARGE SCALE GENOMIC DNA]</scope>
</reference>
<sequence>MDGLVDGQRTTAVPPSIRLYRREDGALRCTLLELPLTHYRRYRANKGLHGLLTVWETAPMLRRLYGTWPSDARSEAAFKLLLNARLRSALRWTPSPDLIPLRTSLLMVLIGTVSLSVKWSTIVKFKVVSKKAFRFCTPPHPSSAHLLVAFDRTVQRGRHMSSLTAFAG</sequence>
<dbReference type="EMBL" id="UZAM01007913">
    <property type="protein sequence ID" value="VDP02158.1"/>
    <property type="molecule type" value="Genomic_DNA"/>
</dbReference>